<dbReference type="SUPFAM" id="SSF51556">
    <property type="entry name" value="Metallo-dependent hydrolases"/>
    <property type="match status" value="1"/>
</dbReference>
<dbReference type="eggNOG" id="COG2159">
    <property type="taxonomic scope" value="Bacteria"/>
</dbReference>
<dbReference type="KEGG" id="cyn:Cyan7425_0202"/>
<dbReference type="Gene3D" id="3.20.20.140">
    <property type="entry name" value="Metal-dependent hydrolases"/>
    <property type="match status" value="1"/>
</dbReference>
<dbReference type="OrthoDB" id="8244441at2"/>
<evidence type="ECO:0000259" key="1">
    <source>
        <dbReference type="Pfam" id="PF04909"/>
    </source>
</evidence>
<dbReference type="AlphaFoldDB" id="B8HRT9"/>
<keyword evidence="2" id="KW-0378">Hydrolase</keyword>
<name>B8HRT9_CYAP4</name>
<dbReference type="HOGENOM" id="CLU_017290_4_0_3"/>
<dbReference type="PANTHER" id="PTHR43383">
    <property type="entry name" value="NODULIN 6"/>
    <property type="match status" value="1"/>
</dbReference>
<dbReference type="STRING" id="395961.Cyan7425_0202"/>
<proteinExistence type="predicted"/>
<sequence length="375" mass="42128">MDLGGIALIDQHAHNLLKPEVAERLPYPAAFTEAHNPTLWHHHTRHSLTYHRSLREIATLLQCDLTEAAILAQRQTLGLEALTRLCFSQSHLEGILLDDGFLPGDILPLEWHRQFLPVHRLLRLESLAEELFWQSANFEQFHQQFRQVLEQPPPGVVGFKTIAAYRTGLDIRFVTPEEAAASFNRLRLSDQNPLRLQDPILINFLLVQALEIAARQELPVQFHTGFGDPDLDLRLANPLHLRPLLEAPHLQAAPIVLLHAAYPYSREAGYLAAVYPQVYVDFGLAIPLLSRAGMQQTITMLLEFAPASKLLYSSDAHFIPELYYLAARWGRQSLGAVLEQSIRAGEITASIAEAMALAILRGNALRLYPSLAEKP</sequence>
<feature type="domain" description="Amidohydrolase-related" evidence="1">
    <location>
        <begin position="207"/>
        <end position="369"/>
    </location>
</feature>
<dbReference type="PANTHER" id="PTHR43383:SF2">
    <property type="entry name" value="AMIDOHYDROLASE 2 FAMILY PROTEIN"/>
    <property type="match status" value="1"/>
</dbReference>
<dbReference type="InterPro" id="IPR032466">
    <property type="entry name" value="Metal_Hydrolase"/>
</dbReference>
<dbReference type="Pfam" id="PF04909">
    <property type="entry name" value="Amidohydro_2"/>
    <property type="match status" value="1"/>
</dbReference>
<gene>
    <name evidence="2" type="ordered locus">Cyan7425_0202</name>
</gene>
<accession>B8HRT9</accession>
<dbReference type="InterPro" id="IPR006680">
    <property type="entry name" value="Amidohydro-rel"/>
</dbReference>
<evidence type="ECO:0000313" key="2">
    <source>
        <dbReference type="EMBL" id="ACL42598.1"/>
    </source>
</evidence>
<dbReference type="EMBL" id="CP001344">
    <property type="protein sequence ID" value="ACL42598.1"/>
    <property type="molecule type" value="Genomic_DNA"/>
</dbReference>
<protein>
    <submittedName>
        <fullName evidence="2">Amidohydrolase 2</fullName>
    </submittedName>
</protein>
<dbReference type="GO" id="GO:0016787">
    <property type="term" value="F:hydrolase activity"/>
    <property type="evidence" value="ECO:0007669"/>
    <property type="project" value="UniProtKB-KW"/>
</dbReference>
<organism evidence="2">
    <name type="scientific">Cyanothece sp. (strain PCC 7425 / ATCC 29141)</name>
    <dbReference type="NCBI Taxonomy" id="395961"/>
    <lineage>
        <taxon>Bacteria</taxon>
        <taxon>Bacillati</taxon>
        <taxon>Cyanobacteriota</taxon>
        <taxon>Cyanophyceae</taxon>
        <taxon>Gomontiellales</taxon>
        <taxon>Cyanothecaceae</taxon>
        <taxon>Cyanothece</taxon>
    </lineage>
</organism>
<reference evidence="2" key="1">
    <citation type="submission" date="2009-01" db="EMBL/GenBank/DDBJ databases">
        <title>Complete sequence of chromosome Cyanothece sp. PCC 7425.</title>
        <authorList>
            <consortium name="US DOE Joint Genome Institute"/>
            <person name="Lucas S."/>
            <person name="Copeland A."/>
            <person name="Lapidus A."/>
            <person name="Glavina del Rio T."/>
            <person name="Dalin E."/>
            <person name="Tice H."/>
            <person name="Bruce D."/>
            <person name="Goodwin L."/>
            <person name="Pitluck S."/>
            <person name="Sims D."/>
            <person name="Meineke L."/>
            <person name="Brettin T."/>
            <person name="Detter J.C."/>
            <person name="Han C."/>
            <person name="Larimer F."/>
            <person name="Land M."/>
            <person name="Hauser L."/>
            <person name="Kyrpides N."/>
            <person name="Ovchinnikova G."/>
            <person name="Liberton M."/>
            <person name="Stoeckel J."/>
            <person name="Banerjee A."/>
            <person name="Singh A."/>
            <person name="Page L."/>
            <person name="Sato H."/>
            <person name="Zhao L."/>
            <person name="Sherman L."/>
            <person name="Pakrasi H."/>
            <person name="Richardson P."/>
        </authorList>
    </citation>
    <scope>NUCLEOTIDE SEQUENCE</scope>
    <source>
        <strain evidence="2">PCC 7425</strain>
    </source>
</reference>